<dbReference type="EMBL" id="CVLB01000001">
    <property type="protein sequence ID" value="CRF33201.1"/>
    <property type="molecule type" value="Genomic_DNA"/>
</dbReference>
<dbReference type="Proteomes" id="UP000043763">
    <property type="component" value="Unassembled WGS sequence"/>
</dbReference>
<dbReference type="OrthoDB" id="4827574at2"/>
<keyword evidence="2" id="KW-1185">Reference proteome</keyword>
<organism evidence="1 2">
    <name type="scientific">Brachyspira suanatina</name>
    <dbReference type="NCBI Taxonomy" id="381802"/>
    <lineage>
        <taxon>Bacteria</taxon>
        <taxon>Pseudomonadati</taxon>
        <taxon>Spirochaetota</taxon>
        <taxon>Spirochaetia</taxon>
        <taxon>Brachyspirales</taxon>
        <taxon>Brachyspiraceae</taxon>
        <taxon>Brachyspira</taxon>
    </lineage>
</organism>
<dbReference type="Gene3D" id="1.25.40.10">
    <property type="entry name" value="Tetratricopeptide repeat domain"/>
    <property type="match status" value="1"/>
</dbReference>
<reference evidence="2" key="1">
    <citation type="submission" date="2015-04" db="EMBL/GenBank/DDBJ databases">
        <authorList>
            <person name="Mushtaq Mamoona"/>
        </authorList>
    </citation>
    <scope>NUCLEOTIDE SEQUENCE [LARGE SCALE GENOMIC DNA]</scope>
    <source>
        <strain evidence="2">AN4859/03</strain>
    </source>
</reference>
<protein>
    <submittedName>
        <fullName evidence="1">Uncharacterized protein</fullName>
    </submittedName>
</protein>
<dbReference type="SUPFAM" id="SSF48452">
    <property type="entry name" value="TPR-like"/>
    <property type="match status" value="1"/>
</dbReference>
<sequence length="534" mass="62589">MGLLNREDIETLQSFNTDGGGYFYKMLNYLQEFIENGIKENKFRLEEAREDLDIALWYSYACNNIGDYEHYYMSKEFMKYSEKNAKGCGTWYYRYAVALIYCGKLEEALKYSEQGVIEEPDYPWGWLELAKLRLHFGNKEGAVEANNKGLELVPGDYEFLRQAEEIENYYSIEALEYHYINEESDKNLLRGLDYGEDKLNAIAYILCDEEKLQAIKDIINPIDWEADHPYCTFKFYVADDLVDGVFLMNEAAISKLDKELIKESIEELKDVKEKIKNEENAKLTFVKFNIDYTIDAEFKNEETDKTFSIRKMFNKDSEYKKVADEIFDSYGMPLEPYLEELPNIVTLYKKEYGFLYYAECWINEDNIVKHTGIVGSSGDVKEYECSNPREYKNFLDDFYKEYDDYKVIDNEDLSYLILQFEVEPFENELPEKYANVLNKIGNVLNSVLSWNGLGSLDSWNAGETENIKEKYVINFFSVVVDVDIAFRLILNEVVEEIKDDINCDHIKMAYVPYIDNGEDFTLIYSSDDSTDFSI</sequence>
<dbReference type="RefSeq" id="WP_048594427.1">
    <property type="nucleotide sequence ID" value="NZ_CVLB01000001.1"/>
</dbReference>
<dbReference type="AlphaFoldDB" id="A0A0G4K6W1"/>
<dbReference type="InterPro" id="IPR011990">
    <property type="entry name" value="TPR-like_helical_dom_sf"/>
</dbReference>
<gene>
    <name evidence="1" type="ORF">BRSU_1291</name>
</gene>
<accession>A0A0G4K6W1</accession>
<evidence type="ECO:0000313" key="2">
    <source>
        <dbReference type="Proteomes" id="UP000043763"/>
    </source>
</evidence>
<evidence type="ECO:0000313" key="1">
    <source>
        <dbReference type="EMBL" id="CRF33201.1"/>
    </source>
</evidence>
<proteinExistence type="predicted"/>
<name>A0A0G4K6W1_9SPIR</name>